<feature type="transmembrane region" description="Helical" evidence="1">
    <location>
        <begin position="12"/>
        <end position="37"/>
    </location>
</feature>
<protein>
    <recommendedName>
        <fullName evidence="4">PilX N-terminal</fullName>
    </recommendedName>
</protein>
<keyword evidence="1" id="KW-0472">Membrane</keyword>
<evidence type="ECO:0000256" key="1">
    <source>
        <dbReference type="SAM" id="Phobius"/>
    </source>
</evidence>
<proteinExistence type="predicted"/>
<reference evidence="3" key="1">
    <citation type="submission" date="2016-11" db="EMBL/GenBank/DDBJ databases">
        <authorList>
            <person name="Varghese N."/>
            <person name="Submissions S."/>
        </authorList>
    </citation>
    <scope>NUCLEOTIDE SEQUENCE [LARGE SCALE GENOMIC DNA]</scope>
    <source>
        <strain evidence="3">DSM 15285</strain>
    </source>
</reference>
<keyword evidence="1" id="KW-0812">Transmembrane</keyword>
<dbReference type="AlphaFoldDB" id="A0A1M5T662"/>
<evidence type="ECO:0008006" key="4">
    <source>
        <dbReference type="Google" id="ProtNLM"/>
    </source>
</evidence>
<organism evidence="2 3">
    <name type="scientific">Tepidibacter thalassicus DSM 15285</name>
    <dbReference type="NCBI Taxonomy" id="1123350"/>
    <lineage>
        <taxon>Bacteria</taxon>
        <taxon>Bacillati</taxon>
        <taxon>Bacillota</taxon>
        <taxon>Clostridia</taxon>
        <taxon>Peptostreptococcales</taxon>
        <taxon>Peptostreptococcaceae</taxon>
        <taxon>Tepidibacter</taxon>
    </lineage>
</organism>
<keyword evidence="1" id="KW-1133">Transmembrane helix</keyword>
<gene>
    <name evidence="2" type="ORF">SAMN02744040_02042</name>
</gene>
<accession>A0A1M5T662</accession>
<sequence>MLKVLLKNKKGSTLIMVLMSLSVLSILGTAIISLSVMNLKSKIVDKKIKTSFYLSEAGLEEAYAIMMNEVQEGIKKGNEEVEKELKDFIKKEKLKESEGDYNSPYLNSDGSVDEEAIKSKLEEWFRQGYARHLNNQLLKKIKDGDNYSELESSMNPSKPKIRIEEKKEFPQNPDEESKFEITLISNFTHDNIQKQIKSKFLISIPKYNKPYYIKSEKVNLKENVLWTKALISEKDILVKGNNVTINGDIYAYGNTIKDIKERGIAVKGKLTVNGNVFTDGYFQTKENGSSITVKNGDVYCKSLVIPDEQSGCNIMINGNVNTYDDIELNGKKSSITINGNYYGFSYGSEGHDKSSSIIINSDDIGAGSSITITGEGKGKKYYKEDGKGTFIAGTVYIDLDNEDYQTGESVSVKGNYRAYSEKLGESTFEFDGKEYGEDDIEFSYFSPLYLMNKIKEKTNRLYEQRGKYLKAIYDKNNSIINLGNGAIDIRNVKYSLGDYIEKGNGIDKLKVGSFNHLDYTTVFDQNLKEYKYYVNRMGDPQIEDYSNYTDIDEKLTIEDRFDFKDIKPSSNNMILKKDEELFFSNSDADKSISIIGINSQNSITGTYNVELKDTNLKGIIITKGDVYISGEINFEGVIIAGGNIYIQDDNPKIFTNKYSGNLANNYVIKKVCEHKEKDGIQIGDLFKDIGDKEIDVVYNAEIGVNDDVKTYYRFSDLIKIKEWKKIK</sequence>
<dbReference type="Proteomes" id="UP000242520">
    <property type="component" value="Unassembled WGS sequence"/>
</dbReference>
<dbReference type="OrthoDB" id="1947207at2"/>
<evidence type="ECO:0000313" key="2">
    <source>
        <dbReference type="EMBL" id="SHH46214.1"/>
    </source>
</evidence>
<keyword evidence="3" id="KW-1185">Reference proteome</keyword>
<evidence type="ECO:0000313" key="3">
    <source>
        <dbReference type="Proteomes" id="UP000242520"/>
    </source>
</evidence>
<dbReference type="RefSeq" id="WP_072726091.1">
    <property type="nucleotide sequence ID" value="NZ_FQXH01000028.1"/>
</dbReference>
<name>A0A1M5T662_9FIRM</name>
<dbReference type="EMBL" id="FQXH01000028">
    <property type="protein sequence ID" value="SHH46214.1"/>
    <property type="molecule type" value="Genomic_DNA"/>
</dbReference>
<dbReference type="STRING" id="1123350.SAMN02744040_02042"/>